<sequence>MTTKNILQGVRAFSPLLHAYEAGHSIEEIKASIIGILEPEFQNVTMLDRYGIDLLAVEAVNVAKIRNSDWASRLFDECLQIRRKYFTIDEDGCARVYAAWEESIGTALSLYWNNARFEHHKADLPLDEFAFEIFRNMGALIEGTLQVYLKELLHFIHKLQNDIQTFSDINSLSLGTIVSRIGEKSGLAPYLTLPPWNVPINQWRNIAQHYSMSTNKDLINCRYGTKNQYSISLTRSELLEVARSLFLIFSSIRTAHTVFALDYADRLVSHCKGFERKKSDLQFQFVVGVASQGFEVIDLEVSDECAKAVLADVTTQDPHARSIHASQFVYSLWDATYSKKLIIDYKAKSGGIALRTTAKAEDCEKISNGEEEFSYLAKVVSFELDPPIEKVVKE</sequence>
<proteinExistence type="predicted"/>
<keyword evidence="2" id="KW-1185">Reference proteome</keyword>
<evidence type="ECO:0000313" key="1">
    <source>
        <dbReference type="EMBL" id="SDK73456.1"/>
    </source>
</evidence>
<dbReference type="EMBL" id="FNFX01000004">
    <property type="protein sequence ID" value="SDK73456.1"/>
    <property type="molecule type" value="Genomic_DNA"/>
</dbReference>
<dbReference type="RefSeq" id="WP_091472256.1">
    <property type="nucleotide sequence ID" value="NZ_FNFX01000004.1"/>
</dbReference>
<dbReference type="STRING" id="492660.SAMN05192566_2280"/>
<accession>A0A1G9EBH9</accession>
<dbReference type="AlphaFoldDB" id="A0A1G9EBH9"/>
<organism evidence="1 2">
    <name type="scientific">Methylophilus rhizosphaerae</name>
    <dbReference type="NCBI Taxonomy" id="492660"/>
    <lineage>
        <taxon>Bacteria</taxon>
        <taxon>Pseudomonadati</taxon>
        <taxon>Pseudomonadota</taxon>
        <taxon>Betaproteobacteria</taxon>
        <taxon>Nitrosomonadales</taxon>
        <taxon>Methylophilaceae</taxon>
        <taxon>Methylophilus</taxon>
    </lineage>
</organism>
<evidence type="ECO:0000313" key="2">
    <source>
        <dbReference type="Proteomes" id="UP000198629"/>
    </source>
</evidence>
<dbReference type="OrthoDB" id="2575320at2"/>
<reference evidence="2" key="1">
    <citation type="submission" date="2016-10" db="EMBL/GenBank/DDBJ databases">
        <authorList>
            <person name="Varghese N."/>
            <person name="Submissions S."/>
        </authorList>
    </citation>
    <scope>NUCLEOTIDE SEQUENCE [LARGE SCALE GENOMIC DNA]</scope>
    <source>
        <strain evidence="2">CBMB127</strain>
    </source>
</reference>
<dbReference type="Proteomes" id="UP000198629">
    <property type="component" value="Unassembled WGS sequence"/>
</dbReference>
<name>A0A1G9EBH9_9PROT</name>
<gene>
    <name evidence="1" type="ORF">SAMN05192566_2280</name>
</gene>
<protein>
    <submittedName>
        <fullName evidence="1">Uncharacterized protein</fullName>
    </submittedName>
</protein>